<sequence>MEEQRKNKSHRINISTGGGSGIAGLLVLGGALAITGLMAVAVFATNMNKNKKKGSQVPQESDHVGSKTEDEESEAIQGKGLRSLLHEDSTTAEANACCTTHATPEISINQINNSTDLLSVQTMILEEKPDLKTSNEESSICPYQEIVLSDDSQPGSAVSESLNDNEIEEEDMDKTETQGITYIEIIENQNENATPEAETQDNYDDDEEEFDDSVESSEATGRTSLDSNEEPIWPAELIEEPHKAIMVNLQSPQEEVEKAVATPETTDDNGSTEIDSADGSKSDCVGNRDYRDMIRETEFIGKTNLYAALDDHGQPKVTVRVSHQSNTRIWIASLLLLAMLLFLLAVFSDRSPLSSYFLHGTSVVDVVP</sequence>
<evidence type="ECO:0000313" key="1">
    <source>
        <dbReference type="EMBL" id="KAI4301446.1"/>
    </source>
</evidence>
<accession>A0ACB9KVU4</accession>
<evidence type="ECO:0000313" key="2">
    <source>
        <dbReference type="Proteomes" id="UP000828941"/>
    </source>
</evidence>
<protein>
    <submittedName>
        <fullName evidence="1">Uncharacterized protein</fullName>
    </submittedName>
</protein>
<gene>
    <name evidence="1" type="ORF">L6164_034724</name>
</gene>
<proteinExistence type="predicted"/>
<reference evidence="1 2" key="1">
    <citation type="journal article" date="2022" name="DNA Res.">
        <title>Chromosomal-level genome assembly of the orchid tree Bauhinia variegata (Leguminosae; Cercidoideae) supports the allotetraploid origin hypothesis of Bauhinia.</title>
        <authorList>
            <person name="Zhong Y."/>
            <person name="Chen Y."/>
            <person name="Zheng D."/>
            <person name="Pang J."/>
            <person name="Liu Y."/>
            <person name="Luo S."/>
            <person name="Meng S."/>
            <person name="Qian L."/>
            <person name="Wei D."/>
            <person name="Dai S."/>
            <person name="Zhou R."/>
        </authorList>
    </citation>
    <scope>NUCLEOTIDE SEQUENCE [LARGE SCALE GENOMIC DNA]</scope>
    <source>
        <strain evidence="1">BV-YZ2020</strain>
    </source>
</reference>
<keyword evidence="2" id="KW-1185">Reference proteome</keyword>
<dbReference type="EMBL" id="CM039438">
    <property type="protein sequence ID" value="KAI4301446.1"/>
    <property type="molecule type" value="Genomic_DNA"/>
</dbReference>
<dbReference type="Proteomes" id="UP000828941">
    <property type="component" value="Chromosome 13"/>
</dbReference>
<comment type="caution">
    <text evidence="1">The sequence shown here is derived from an EMBL/GenBank/DDBJ whole genome shotgun (WGS) entry which is preliminary data.</text>
</comment>
<name>A0ACB9KVU4_BAUVA</name>
<organism evidence="1 2">
    <name type="scientific">Bauhinia variegata</name>
    <name type="common">Purple orchid tree</name>
    <name type="synonym">Phanera variegata</name>
    <dbReference type="NCBI Taxonomy" id="167791"/>
    <lineage>
        <taxon>Eukaryota</taxon>
        <taxon>Viridiplantae</taxon>
        <taxon>Streptophyta</taxon>
        <taxon>Embryophyta</taxon>
        <taxon>Tracheophyta</taxon>
        <taxon>Spermatophyta</taxon>
        <taxon>Magnoliopsida</taxon>
        <taxon>eudicotyledons</taxon>
        <taxon>Gunneridae</taxon>
        <taxon>Pentapetalae</taxon>
        <taxon>rosids</taxon>
        <taxon>fabids</taxon>
        <taxon>Fabales</taxon>
        <taxon>Fabaceae</taxon>
        <taxon>Cercidoideae</taxon>
        <taxon>Cercideae</taxon>
        <taxon>Bauhiniinae</taxon>
        <taxon>Bauhinia</taxon>
    </lineage>
</organism>